<accession>A0A5B7J464</accession>
<reference evidence="1 2" key="1">
    <citation type="submission" date="2019-05" db="EMBL/GenBank/DDBJ databases">
        <title>Another draft genome of Portunus trituberculatus and its Hox gene families provides insights of decapod evolution.</title>
        <authorList>
            <person name="Jeong J.-H."/>
            <person name="Song I."/>
            <person name="Kim S."/>
            <person name="Choi T."/>
            <person name="Kim D."/>
            <person name="Ryu S."/>
            <person name="Kim W."/>
        </authorList>
    </citation>
    <scope>NUCLEOTIDE SEQUENCE [LARGE SCALE GENOMIC DNA]</scope>
    <source>
        <tissue evidence="1">Muscle</tissue>
    </source>
</reference>
<keyword evidence="2" id="KW-1185">Reference proteome</keyword>
<protein>
    <submittedName>
        <fullName evidence="1">Uncharacterized protein</fullName>
    </submittedName>
</protein>
<name>A0A5B7J464_PORTR</name>
<dbReference type="Proteomes" id="UP000324222">
    <property type="component" value="Unassembled WGS sequence"/>
</dbReference>
<gene>
    <name evidence="1" type="ORF">E2C01_087688</name>
</gene>
<sequence>MNAGQQTLQVAVLPCQPTPGFWLQSHWIMSSVFVENIKDKFPGKSGYESDVKDSEPRDDVRRMLSSGIGRAWR</sequence>
<evidence type="ECO:0000313" key="2">
    <source>
        <dbReference type="Proteomes" id="UP000324222"/>
    </source>
</evidence>
<comment type="caution">
    <text evidence="1">The sequence shown here is derived from an EMBL/GenBank/DDBJ whole genome shotgun (WGS) entry which is preliminary data.</text>
</comment>
<evidence type="ECO:0000313" key="1">
    <source>
        <dbReference type="EMBL" id="MPC92591.1"/>
    </source>
</evidence>
<organism evidence="1 2">
    <name type="scientific">Portunus trituberculatus</name>
    <name type="common">Swimming crab</name>
    <name type="synonym">Neptunus trituberculatus</name>
    <dbReference type="NCBI Taxonomy" id="210409"/>
    <lineage>
        <taxon>Eukaryota</taxon>
        <taxon>Metazoa</taxon>
        <taxon>Ecdysozoa</taxon>
        <taxon>Arthropoda</taxon>
        <taxon>Crustacea</taxon>
        <taxon>Multicrustacea</taxon>
        <taxon>Malacostraca</taxon>
        <taxon>Eumalacostraca</taxon>
        <taxon>Eucarida</taxon>
        <taxon>Decapoda</taxon>
        <taxon>Pleocyemata</taxon>
        <taxon>Brachyura</taxon>
        <taxon>Eubrachyura</taxon>
        <taxon>Portunoidea</taxon>
        <taxon>Portunidae</taxon>
        <taxon>Portuninae</taxon>
        <taxon>Portunus</taxon>
    </lineage>
</organism>
<dbReference type="AlphaFoldDB" id="A0A5B7J464"/>
<proteinExistence type="predicted"/>
<dbReference type="EMBL" id="VSRR010091839">
    <property type="protein sequence ID" value="MPC92591.1"/>
    <property type="molecule type" value="Genomic_DNA"/>
</dbReference>